<dbReference type="Proteomes" id="UP000011885">
    <property type="component" value="Unassembled WGS sequence"/>
</dbReference>
<dbReference type="GO" id="GO:0006085">
    <property type="term" value="P:acetyl-CoA biosynthetic process"/>
    <property type="evidence" value="ECO:0007669"/>
    <property type="project" value="TreeGrafter"/>
</dbReference>
<proteinExistence type="inferred from homology"/>
<dbReference type="InterPro" id="IPR042099">
    <property type="entry name" value="ANL_N_sf"/>
</dbReference>
<feature type="domain" description="AMP-dependent synthetase/ligase" evidence="3">
    <location>
        <begin position="86"/>
        <end position="157"/>
    </location>
</feature>
<name>M5UP48_9BACT</name>
<feature type="non-terminal residue" evidence="5">
    <location>
        <position position="158"/>
    </location>
</feature>
<evidence type="ECO:0000256" key="2">
    <source>
        <dbReference type="ARBA" id="ARBA00022990"/>
    </source>
</evidence>
<dbReference type="InterPro" id="IPR032387">
    <property type="entry name" value="ACAS_N"/>
</dbReference>
<gene>
    <name evidence="5" type="ORF">RSSM_00782</name>
</gene>
<dbReference type="EMBL" id="ANOH01000066">
    <property type="protein sequence ID" value="EMI57773.1"/>
    <property type="molecule type" value="Genomic_DNA"/>
</dbReference>
<evidence type="ECO:0000313" key="6">
    <source>
        <dbReference type="Proteomes" id="UP000011885"/>
    </source>
</evidence>
<dbReference type="PANTHER" id="PTHR24095">
    <property type="entry name" value="ACETYL-COENZYME A SYNTHETASE"/>
    <property type="match status" value="1"/>
</dbReference>
<dbReference type="InterPro" id="IPR000873">
    <property type="entry name" value="AMP-dep_synth/lig_dom"/>
</dbReference>
<comment type="similarity">
    <text evidence="1">Belongs to the ATP-dependent AMP-binding enzyme family.</text>
</comment>
<dbReference type="SUPFAM" id="SSF56801">
    <property type="entry name" value="Acetyl-CoA synthetase-like"/>
    <property type="match status" value="1"/>
</dbReference>
<dbReference type="PANTHER" id="PTHR24095:SF14">
    <property type="entry name" value="ACETYL-COENZYME A SYNTHETASE 1"/>
    <property type="match status" value="1"/>
</dbReference>
<evidence type="ECO:0000259" key="4">
    <source>
        <dbReference type="Pfam" id="PF16177"/>
    </source>
</evidence>
<dbReference type="Gene3D" id="3.40.50.12780">
    <property type="entry name" value="N-terminal domain of ligase-like"/>
    <property type="match status" value="1"/>
</dbReference>
<reference evidence="5 6" key="1">
    <citation type="journal article" date="2013" name="Mar. Genomics">
        <title>Expression of sulfatases in Rhodopirellula baltica and the diversity of sulfatases in the genus Rhodopirellula.</title>
        <authorList>
            <person name="Wegner C.E."/>
            <person name="Richter-Heitmann T."/>
            <person name="Klindworth A."/>
            <person name="Klockow C."/>
            <person name="Richter M."/>
            <person name="Achstetter T."/>
            <person name="Glockner F.O."/>
            <person name="Harder J."/>
        </authorList>
    </citation>
    <scope>NUCLEOTIDE SEQUENCE [LARGE SCALE GENOMIC DNA]</scope>
    <source>
        <strain evidence="5 6">SM41</strain>
    </source>
</reference>
<sequence>MTEDRLFPPPAEFTQNAVISSVQQYDELYAAARDTPDEFWREQANEHLHWFEPFTEVCQWEAPDAKWFVGGKTNACYNCVDAHVEAGRGDKTAIIWEGEPGDQRTLTYRELQTEVAKCAEAFEQLGVEQGDVVSIYMPMTPELAIAMLACARIGAIHS</sequence>
<dbReference type="Pfam" id="PF16177">
    <property type="entry name" value="ACAS_N"/>
    <property type="match status" value="1"/>
</dbReference>
<evidence type="ECO:0000256" key="1">
    <source>
        <dbReference type="ARBA" id="ARBA00006432"/>
    </source>
</evidence>
<dbReference type="Pfam" id="PF00501">
    <property type="entry name" value="AMP-binding"/>
    <property type="match status" value="1"/>
</dbReference>
<keyword evidence="6" id="KW-1185">Reference proteome</keyword>
<accession>M5UP48</accession>
<feature type="domain" description="Acetyl-coenzyme A synthetase N-terminal" evidence="4">
    <location>
        <begin position="25"/>
        <end position="79"/>
    </location>
</feature>
<keyword evidence="2" id="KW-0007">Acetylation</keyword>
<protein>
    <submittedName>
        <fullName evidence="5">Acetyl-coenzyme A synthetase</fullName>
    </submittedName>
</protein>
<organism evidence="5 6">
    <name type="scientific">Rhodopirellula sallentina SM41</name>
    <dbReference type="NCBI Taxonomy" id="1263870"/>
    <lineage>
        <taxon>Bacteria</taxon>
        <taxon>Pseudomonadati</taxon>
        <taxon>Planctomycetota</taxon>
        <taxon>Planctomycetia</taxon>
        <taxon>Pirellulales</taxon>
        <taxon>Pirellulaceae</taxon>
        <taxon>Rhodopirellula</taxon>
    </lineage>
</organism>
<dbReference type="AlphaFoldDB" id="M5UP48"/>
<evidence type="ECO:0000259" key="3">
    <source>
        <dbReference type="Pfam" id="PF00501"/>
    </source>
</evidence>
<evidence type="ECO:0000313" key="5">
    <source>
        <dbReference type="EMBL" id="EMI57773.1"/>
    </source>
</evidence>
<dbReference type="GO" id="GO:0003987">
    <property type="term" value="F:acetate-CoA ligase activity"/>
    <property type="evidence" value="ECO:0007669"/>
    <property type="project" value="TreeGrafter"/>
</dbReference>
<dbReference type="GO" id="GO:0005829">
    <property type="term" value="C:cytosol"/>
    <property type="evidence" value="ECO:0007669"/>
    <property type="project" value="TreeGrafter"/>
</dbReference>
<comment type="caution">
    <text evidence="5">The sequence shown here is derived from an EMBL/GenBank/DDBJ whole genome shotgun (WGS) entry which is preliminary data.</text>
</comment>